<feature type="transmembrane region" description="Helical" evidence="5">
    <location>
        <begin position="7"/>
        <end position="28"/>
    </location>
</feature>
<evidence type="ECO:0000256" key="5">
    <source>
        <dbReference type="SAM" id="Phobius"/>
    </source>
</evidence>
<evidence type="ECO:0000256" key="2">
    <source>
        <dbReference type="ARBA" id="ARBA00022692"/>
    </source>
</evidence>
<keyword evidence="4 5" id="KW-0472">Membrane</keyword>
<name>A0A557ZYU3_9PSEU</name>
<gene>
    <name evidence="7" type="ORF">FNH06_32450</name>
</gene>
<evidence type="ECO:0000259" key="6">
    <source>
        <dbReference type="Pfam" id="PF06305"/>
    </source>
</evidence>
<feature type="transmembrane region" description="Helical" evidence="5">
    <location>
        <begin position="48"/>
        <end position="71"/>
    </location>
</feature>
<organism evidence="7 8">
    <name type="scientific">Amycolatopsis acidiphila</name>
    <dbReference type="NCBI Taxonomy" id="715473"/>
    <lineage>
        <taxon>Bacteria</taxon>
        <taxon>Bacillati</taxon>
        <taxon>Actinomycetota</taxon>
        <taxon>Actinomycetes</taxon>
        <taxon>Pseudonocardiales</taxon>
        <taxon>Pseudonocardiaceae</taxon>
        <taxon>Amycolatopsis</taxon>
    </lineage>
</organism>
<evidence type="ECO:0000256" key="3">
    <source>
        <dbReference type="ARBA" id="ARBA00022989"/>
    </source>
</evidence>
<evidence type="ECO:0000256" key="4">
    <source>
        <dbReference type="ARBA" id="ARBA00023136"/>
    </source>
</evidence>
<keyword evidence="8" id="KW-1185">Reference proteome</keyword>
<keyword evidence="2 5" id="KW-0812">Transmembrane</keyword>
<evidence type="ECO:0000313" key="8">
    <source>
        <dbReference type="Proteomes" id="UP000318578"/>
    </source>
</evidence>
<dbReference type="EMBL" id="VJZA01000085">
    <property type="protein sequence ID" value="TVT17182.1"/>
    <property type="molecule type" value="Genomic_DNA"/>
</dbReference>
<dbReference type="AlphaFoldDB" id="A0A557ZYU3"/>
<dbReference type="Pfam" id="PF06305">
    <property type="entry name" value="LapA_dom"/>
    <property type="match status" value="1"/>
</dbReference>
<accession>A0A557ZYU3</accession>
<dbReference type="Proteomes" id="UP000318578">
    <property type="component" value="Unassembled WGS sequence"/>
</dbReference>
<keyword evidence="3 5" id="KW-1133">Transmembrane helix</keyword>
<keyword evidence="1" id="KW-1003">Cell membrane</keyword>
<proteinExistence type="predicted"/>
<feature type="domain" description="Lipopolysaccharide assembly protein A" evidence="6">
    <location>
        <begin position="29"/>
        <end position="81"/>
    </location>
</feature>
<sequence>MARTRTSGIWVAVIVAVLVLVFLLIFILQNLAGAQVFFLGASGTLPLGVAMLLAAVAGALLIALVGSARIFQLRHTARRRRH</sequence>
<comment type="caution">
    <text evidence="7">The sequence shown here is derived from an EMBL/GenBank/DDBJ whole genome shotgun (WGS) entry which is preliminary data.</text>
</comment>
<protein>
    <submittedName>
        <fullName evidence="7">DUF1049 domain-containing protein</fullName>
    </submittedName>
</protein>
<evidence type="ECO:0000313" key="7">
    <source>
        <dbReference type="EMBL" id="TVT17182.1"/>
    </source>
</evidence>
<reference evidence="7 8" key="1">
    <citation type="submission" date="2019-07" db="EMBL/GenBank/DDBJ databases">
        <title>New species of Amycolatopsis and Streptomyces.</title>
        <authorList>
            <person name="Duangmal K."/>
            <person name="Teo W.F.A."/>
            <person name="Lipun K."/>
        </authorList>
    </citation>
    <scope>NUCLEOTIDE SEQUENCE [LARGE SCALE GENOMIC DNA]</scope>
    <source>
        <strain evidence="7 8">JCM 30562</strain>
    </source>
</reference>
<dbReference type="InterPro" id="IPR010445">
    <property type="entry name" value="LapA_dom"/>
</dbReference>
<evidence type="ECO:0000256" key="1">
    <source>
        <dbReference type="ARBA" id="ARBA00022475"/>
    </source>
</evidence>
<dbReference type="GO" id="GO:0005886">
    <property type="term" value="C:plasma membrane"/>
    <property type="evidence" value="ECO:0007669"/>
    <property type="project" value="InterPro"/>
</dbReference>